<keyword evidence="2" id="KW-0812">Transmembrane</keyword>
<dbReference type="Gene3D" id="1.20.58.830">
    <property type="match status" value="3"/>
</dbReference>
<feature type="region of interest" description="Disordered" evidence="1">
    <location>
        <begin position="1654"/>
        <end position="1784"/>
    </location>
</feature>
<feature type="region of interest" description="Disordered" evidence="1">
    <location>
        <begin position="763"/>
        <end position="879"/>
    </location>
</feature>
<evidence type="ECO:0000259" key="6">
    <source>
        <dbReference type="Pfam" id="PF18562"/>
    </source>
</evidence>
<dbReference type="GO" id="GO:0046789">
    <property type="term" value="F:host cell surface receptor binding"/>
    <property type="evidence" value="ECO:0007669"/>
    <property type="project" value="InterPro"/>
</dbReference>
<feature type="compositionally biased region" description="Basic and acidic residues" evidence="1">
    <location>
        <begin position="1748"/>
        <end position="1768"/>
    </location>
</feature>
<dbReference type="GO" id="GO:0016020">
    <property type="term" value="C:membrane"/>
    <property type="evidence" value="ECO:0007669"/>
    <property type="project" value="InterPro"/>
</dbReference>
<feature type="compositionally biased region" description="Basic and acidic residues" evidence="1">
    <location>
        <begin position="835"/>
        <end position="853"/>
    </location>
</feature>
<feature type="transmembrane region" description="Helical" evidence="2">
    <location>
        <begin position="1785"/>
        <end position="1806"/>
    </location>
</feature>
<dbReference type="InterPro" id="IPR029210">
    <property type="entry name" value="PfEMP1_NTS"/>
</dbReference>
<reference evidence="8 9" key="1">
    <citation type="submission" date="2013-02" db="EMBL/GenBank/DDBJ databases">
        <title>The Genome Annotation of Plasmodium falciparum Tanzania (2000708).</title>
        <authorList>
            <consortium name="The Broad Institute Genome Sequencing Platform"/>
            <consortium name="The Broad Institute Genome Sequencing Center for Infectious Disease"/>
            <person name="Neafsey D."/>
            <person name="Hoffman S."/>
            <person name="Volkman S."/>
            <person name="Rosenthal P."/>
            <person name="Walker B."/>
            <person name="Young S.K."/>
            <person name="Zeng Q."/>
            <person name="Gargeya S."/>
            <person name="Fitzgerald M."/>
            <person name="Haas B."/>
            <person name="Abouelleil A."/>
            <person name="Allen A.W."/>
            <person name="Alvarado L."/>
            <person name="Arachchi H.M."/>
            <person name="Berlin A.M."/>
            <person name="Chapman S.B."/>
            <person name="Gainer-Dewar J."/>
            <person name="Goldberg J."/>
            <person name="Griggs A."/>
            <person name="Gujja S."/>
            <person name="Hansen M."/>
            <person name="Howarth C."/>
            <person name="Imamovic A."/>
            <person name="Ireland A."/>
            <person name="Larimer J."/>
            <person name="McCowan C."/>
            <person name="Murphy C."/>
            <person name="Pearson M."/>
            <person name="Poon T.W."/>
            <person name="Priest M."/>
            <person name="Roberts A."/>
            <person name="Saif S."/>
            <person name="Shea T."/>
            <person name="Sisk P."/>
            <person name="Sykes S."/>
            <person name="Wortman J."/>
            <person name="Nusbaum C."/>
            <person name="Birren B."/>
        </authorList>
    </citation>
    <scope>NUCLEOTIDE SEQUENCE [LARGE SCALE GENOMIC DNA]</scope>
    <source>
        <strain evidence="9">Tanzania (2000708)</strain>
    </source>
</reference>
<keyword evidence="2" id="KW-0472">Membrane</keyword>
<feature type="compositionally biased region" description="Low complexity" evidence="1">
    <location>
        <begin position="1191"/>
        <end position="1202"/>
    </location>
</feature>
<feature type="compositionally biased region" description="Low complexity" evidence="1">
    <location>
        <begin position="1655"/>
        <end position="1675"/>
    </location>
</feature>
<dbReference type="Pfam" id="PF22672">
    <property type="entry name" value="DBL_C"/>
    <property type="match status" value="2"/>
</dbReference>
<feature type="compositionally biased region" description="Basic and acidic residues" evidence="1">
    <location>
        <begin position="796"/>
        <end position="807"/>
    </location>
</feature>
<sequence>MAPPPQGSRQGGKEKEEDKYKNAKDAKHLLDIIGKDVYDEVHRDDADYRKYLQGHLEDAIFEELPSGQQTEKDPCKLNHRYHTTVTSGYDKENPCENRPRVRFSDTEGAQCDKKKIKDSKGGACAPFRRLHLCDQHLSHMKDDKITRHNLLADVCEAAKFEGQSITQDYPKKYLATYNDSPPKMCTMLARSFADIADIVRGKDLYLGDKKEKDRLQSTLKRIFQKIYDNLMEDLKKDPTKKMAEAEKRYNDLKGDFFKLREDWWDANRETVWEAITCDAGGYSYFRQTACAGRSPTDGRCRCVANVPTYFDYVPQYLRWLHEWAEDFCRKRKHKLENAIQKCRKGEDGTDKYCDLNGLNCERTKYKIAYFVEGADCKKCSVACKRFVEWIAKQKKEFLKQKQKYEKEMEKYTNGESGSRRRRRDAGSSGDSSNYDGYEKKFYKVLQSNGYETVDDFLEKLSNEEICTKVKDDKGGKIDFKNVDVGKNGDSVASDSNNSNKTFAPTEYCDPCPDCGVERKSDGNEKWESIKDDCSKEEKTSFNNTHTTTIPVLTPEKKKTSILQKYKTFCANGDKKNEQIKNWTCHYEQTDKSNICVLQDGKQHEKEHKVTSYYSFFYGSIIDMLNDSIEWRAQLNSCINNGKKDCISKCNSRCDCYKRWVEKKQTEWGKIKDHFGKQEDLLKDMKGEFFQDIDPDSFLELYLKITFLEDMEQAQGDPKAIEKFKEILGKENQDELVDSRTKTIIDKFLQEELKEAEDCLKTHKKDKCDEPQQSAEEGGARAGQPPAGRSETGKTTTLKDHETVTNHENEEDEDDEDEEEGEGDEDNVDDDEEAEGSGKGDTEVAKEKTAKDTEGTGETATDQVAPPEKKEEEEKATDTSVNVCETVAEALTGSLKDACDLKYNKGKNYGWKCVPTTSGDKTDTERARRVTRSAPSGEKATGSICVPPRRRRLYVGKLQEWVDKQVAQAQTTDTQTQGNGDDPQVALLHAFVKSAAIETFFLWHRYKKEWLAQKKAEQGLNGGVLGTALGDMTALSHKGAPTQQPGTHSGDQTNPHNQLLSGKIPNDFLRQMFYTLGDYRDICVGNKTMIEALEASGDKNIDTITNKIKQILNGENEQQPAPKTGNTTPESWWNQNAKHIWEGMICALTYKESEQKGGGGNPTVDEQVEKAFFGTPRDKPDNQNGKPGPPLTNSVTTGTSNGTYQSRYKYDQVKLKEDESGSKQNQTTSASSGDDPLNNPKLTQFVKIPTFFRWLHEWGSDFCGKRARMLKDIIYECRNNDLRGHEHCSGDGLNCKEKVPDNDKIFGDFNCQSCITPCRFYRKWIERKKIEFHKQSNAYGQQKTDAESNTGATNHNEFVKKLKQYEYIHLFLDSLKNGPCKNNDNDKTGNSHIKFDVNADTFKHTDLCNPCPIFGVNCKNGDCNNAEKKSCKENGKDFISAEDIKTMKESIDVDMRVSDNNPNGNKFADLQACENAHIFEGIRKDVWKCVYFCKSDVCGLKKNNNNNNNDIDDKQIILVRALIKRWLEYFFEDYNKIKHKISHCTKTDQGSKCISGCEEKCKCVEQWIEKKKEEWKKIKKRYIEQYKKQNDGGNTLTNFLEILIPETHVKKATGRKNISDFESKVCNCPENSKQKDEKKDIIDCMLNKLTEKIKTESCPTPTSGTPCTQTTSQQTLDLDDDEPTALDEDDDKKVGKPSFCKIDEPPEPVDEGGCEPPATTKPEEPESTTSETTPSGDATPEQTAEDSEDSKTNQDTESETKSKEEKTSEAKPPAPAPAREPFDPTILQTTIPFGVALALGSIAFFFMK</sequence>
<evidence type="ECO:0008006" key="10">
    <source>
        <dbReference type="Google" id="ProtNLM"/>
    </source>
</evidence>
<dbReference type="Pfam" id="PF05424">
    <property type="entry name" value="Duffy_binding"/>
    <property type="match status" value="2"/>
</dbReference>
<protein>
    <recommendedName>
        <fullName evidence="10">Duffy-binding-like domain-containing protein</fullName>
    </recommendedName>
</protein>
<dbReference type="FunFam" id="1.20.58.1930:FF:000001">
    <property type="entry name" value="Erythrocyte membrane protein 1, PfEMP1"/>
    <property type="match status" value="1"/>
</dbReference>
<feature type="compositionally biased region" description="Acidic residues" evidence="1">
    <location>
        <begin position="808"/>
        <end position="834"/>
    </location>
</feature>
<evidence type="ECO:0000256" key="1">
    <source>
        <dbReference type="SAM" id="MobiDB-lite"/>
    </source>
</evidence>
<reference evidence="8 9" key="2">
    <citation type="submission" date="2013-02" db="EMBL/GenBank/DDBJ databases">
        <title>The Genome Sequence of Plasmodium falciparum Tanzania (2000708).</title>
        <authorList>
            <consortium name="The Broad Institute Genome Sequencing Platform"/>
            <consortium name="The Broad Institute Genome Sequencing Center for Infectious Disease"/>
            <person name="Neafsey D."/>
            <person name="Cheeseman I."/>
            <person name="Volkman S."/>
            <person name="Adams J."/>
            <person name="Walker B."/>
            <person name="Young S.K."/>
            <person name="Zeng Q."/>
            <person name="Gargeya S."/>
            <person name="Fitzgerald M."/>
            <person name="Haas B."/>
            <person name="Abouelleil A."/>
            <person name="Alvarado L."/>
            <person name="Arachchi H.M."/>
            <person name="Berlin A.M."/>
            <person name="Chapman S.B."/>
            <person name="Dewar J."/>
            <person name="Goldberg J."/>
            <person name="Griggs A."/>
            <person name="Gujja S."/>
            <person name="Hansen M."/>
            <person name="Howarth C."/>
            <person name="Imamovic A."/>
            <person name="Larimer J."/>
            <person name="McCowan C."/>
            <person name="Murphy C."/>
            <person name="Neiman D."/>
            <person name="Pearson M."/>
            <person name="Priest M."/>
            <person name="Roberts A."/>
            <person name="Saif S."/>
            <person name="Shea T."/>
            <person name="Sisk P."/>
            <person name="Sykes S."/>
            <person name="Wortman J."/>
            <person name="Nusbaum C."/>
            <person name="Birren B."/>
        </authorList>
    </citation>
    <scope>NUCLEOTIDE SEQUENCE [LARGE SCALE GENOMIC DNA]</scope>
    <source>
        <strain evidence="9">Tanzania (2000708)</strain>
    </source>
</reference>
<dbReference type="InterPro" id="IPR041480">
    <property type="entry name" value="CIDR1_gamma"/>
</dbReference>
<dbReference type="InterPro" id="IPR054595">
    <property type="entry name" value="DBL_C"/>
</dbReference>
<dbReference type="Pfam" id="PF03011">
    <property type="entry name" value="PFEMP"/>
    <property type="match status" value="2"/>
</dbReference>
<feature type="compositionally biased region" description="Polar residues" evidence="1">
    <location>
        <begin position="1040"/>
        <end position="1059"/>
    </location>
</feature>
<dbReference type="EMBL" id="KI926844">
    <property type="protein sequence ID" value="ETW33156.1"/>
    <property type="molecule type" value="Genomic_DNA"/>
</dbReference>
<evidence type="ECO:0000313" key="8">
    <source>
        <dbReference type="EMBL" id="ETW33156.1"/>
    </source>
</evidence>
<feature type="region of interest" description="Disordered" evidence="1">
    <location>
        <begin position="1111"/>
        <end position="1130"/>
    </location>
</feature>
<keyword evidence="2" id="KW-1133">Transmembrane helix</keyword>
<evidence type="ECO:0000259" key="7">
    <source>
        <dbReference type="Pfam" id="PF22672"/>
    </source>
</evidence>
<feature type="region of interest" description="Disordered" evidence="1">
    <location>
        <begin position="1034"/>
        <end position="1060"/>
    </location>
</feature>
<feature type="region of interest" description="Disordered" evidence="1">
    <location>
        <begin position="1"/>
        <end position="25"/>
    </location>
</feature>
<evidence type="ECO:0000313" key="9">
    <source>
        <dbReference type="Proteomes" id="UP000030708"/>
    </source>
</evidence>
<feature type="domain" description="Duffy-antigen binding" evidence="4">
    <location>
        <begin position="943"/>
        <end position="1153"/>
    </location>
</feature>
<dbReference type="InterPro" id="IPR042202">
    <property type="entry name" value="Duffy-ag-bd_sf"/>
</dbReference>
<feature type="compositionally biased region" description="Basic and acidic residues" evidence="1">
    <location>
        <begin position="866"/>
        <end position="876"/>
    </location>
</feature>
<feature type="domain" description="Duffy-binding-like" evidence="3">
    <location>
        <begin position="1521"/>
        <end position="1653"/>
    </location>
</feature>
<dbReference type="InterPro" id="IPR008602">
    <property type="entry name" value="Duffy-antigen-binding"/>
</dbReference>
<dbReference type="Gene3D" id="1.20.1310.20">
    <property type="entry name" value="Duffy-antigen binding domain"/>
    <property type="match status" value="2"/>
</dbReference>
<feature type="domain" description="Duffy-antigen binding" evidence="4">
    <location>
        <begin position="122"/>
        <end position="318"/>
    </location>
</feature>
<feature type="region of interest" description="Disordered" evidence="1">
    <location>
        <begin position="917"/>
        <end position="942"/>
    </location>
</feature>
<evidence type="ECO:0000259" key="3">
    <source>
        <dbReference type="Pfam" id="PF03011"/>
    </source>
</evidence>
<dbReference type="Pfam" id="PF18562">
    <property type="entry name" value="CIDR1_gamma"/>
    <property type="match status" value="1"/>
</dbReference>
<feature type="domain" description="Duffy-binding-like" evidence="7">
    <location>
        <begin position="322"/>
        <end position="481"/>
    </location>
</feature>
<feature type="region of interest" description="Disordered" evidence="1">
    <location>
        <begin position="408"/>
        <end position="432"/>
    </location>
</feature>
<feature type="domain" description="Duffy-binding-like" evidence="3">
    <location>
        <begin position="615"/>
        <end position="765"/>
    </location>
</feature>
<evidence type="ECO:0000259" key="5">
    <source>
        <dbReference type="Pfam" id="PF15447"/>
    </source>
</evidence>
<feature type="compositionally biased region" description="Polar residues" evidence="1">
    <location>
        <begin position="1221"/>
        <end position="1231"/>
    </location>
</feature>
<feature type="compositionally biased region" description="Basic and acidic residues" evidence="1">
    <location>
        <begin position="1207"/>
        <end position="1220"/>
    </location>
</feature>
<feature type="region of interest" description="Disordered" evidence="1">
    <location>
        <begin position="1173"/>
        <end position="1239"/>
    </location>
</feature>
<proteinExistence type="predicted"/>
<feature type="compositionally biased region" description="Basic and acidic residues" evidence="1">
    <location>
        <begin position="11"/>
        <end position="25"/>
    </location>
</feature>
<dbReference type="SUPFAM" id="SSF140924">
    <property type="entry name" value="Duffy binding domain-like"/>
    <property type="match status" value="4"/>
</dbReference>
<dbReference type="InterPro" id="IPR004258">
    <property type="entry name" value="DBL"/>
</dbReference>
<feature type="domain" description="Plasmodium falciparum erythrocyte membrane protein-1 N-terminal segment" evidence="5">
    <location>
        <begin position="25"/>
        <end position="59"/>
    </location>
</feature>
<evidence type="ECO:0000259" key="4">
    <source>
        <dbReference type="Pfam" id="PF05424"/>
    </source>
</evidence>
<dbReference type="Gene3D" id="1.20.58.1930">
    <property type="match status" value="1"/>
</dbReference>
<feature type="non-terminal residue" evidence="8">
    <location>
        <position position="1807"/>
    </location>
</feature>
<dbReference type="Proteomes" id="UP000030708">
    <property type="component" value="Unassembled WGS sequence"/>
</dbReference>
<dbReference type="Pfam" id="PF15447">
    <property type="entry name" value="NTS"/>
    <property type="match status" value="1"/>
</dbReference>
<dbReference type="FunFam" id="1.20.58.830:FF:000002">
    <property type="entry name" value="Erythrocyte membrane protein 1, PfEMP1"/>
    <property type="match status" value="1"/>
</dbReference>
<feature type="domain" description="Duffy-binding-like" evidence="7">
    <location>
        <begin position="1256"/>
        <end position="1404"/>
    </location>
</feature>
<feature type="domain" description="Cysteine-rich interdomain region 1 gamma" evidence="6">
    <location>
        <begin position="1451"/>
        <end position="1501"/>
    </location>
</feature>
<evidence type="ECO:0000256" key="2">
    <source>
        <dbReference type="SAM" id="Phobius"/>
    </source>
</evidence>
<gene>
    <name evidence="8" type="ORF">PFTANZ_06125</name>
</gene>
<feature type="compositionally biased region" description="Acidic residues" evidence="1">
    <location>
        <begin position="1676"/>
        <end position="1689"/>
    </location>
</feature>
<name>A0A024VZ09_PLAFA</name>
<organism evidence="8 9">
    <name type="scientific">Plasmodium falciparum Tanzania</name>
    <name type="common">2000708</name>
    <dbReference type="NCBI Taxonomy" id="1036725"/>
    <lineage>
        <taxon>Eukaryota</taxon>
        <taxon>Sar</taxon>
        <taxon>Alveolata</taxon>
        <taxon>Apicomplexa</taxon>
        <taxon>Aconoidasida</taxon>
        <taxon>Haemosporida</taxon>
        <taxon>Plasmodiidae</taxon>
        <taxon>Plasmodium</taxon>
        <taxon>Plasmodium (Laverania)</taxon>
    </lineage>
</organism>
<accession>A0A024VZ09</accession>